<sequence length="286" mass="30448">METRYADPHSCSLCASSNASDSGPPYSNGASTGTSYSNSSHLGDSPQSVTGSLVRAHASGQPIQSTADPPGSIPVPFSSTARRMSRWAASPSCHSLGTFRQPRTSFTTHTVTGTTSTTTSLQRRKKSWTSRRSVSGSPSPPQLPVLSTPSVGGAVADAPEFPGTKQSVFLDIKTSEVNMSTSSSSSSALNEGGTKSSQESESHSFEHARGLVEPDEHSASSICSMKDIQARLLELFPANTYSGTTTASCSHMVIAFRYLLPQLLQLPMLQLLYLLEIIEVSCHRDW</sequence>
<evidence type="ECO:0000256" key="1">
    <source>
        <dbReference type="SAM" id="MobiDB-lite"/>
    </source>
</evidence>
<accession>A0A3P8HI89</accession>
<dbReference type="AlphaFoldDB" id="A0A3P8HI89"/>
<feature type="region of interest" description="Disordered" evidence="1">
    <location>
        <begin position="180"/>
        <end position="213"/>
    </location>
</feature>
<dbReference type="Proteomes" id="UP000272942">
    <property type="component" value="Unassembled WGS sequence"/>
</dbReference>
<feature type="region of interest" description="Disordered" evidence="1">
    <location>
        <begin position="1"/>
        <end position="160"/>
    </location>
</feature>
<dbReference type="OrthoDB" id="546434at2759"/>
<reference evidence="2 3" key="1">
    <citation type="submission" date="2018-11" db="EMBL/GenBank/DDBJ databases">
        <authorList>
            <consortium name="Pathogen Informatics"/>
        </authorList>
    </citation>
    <scope>NUCLEOTIDE SEQUENCE [LARGE SCALE GENOMIC DNA]</scope>
    <source>
        <strain evidence="2 3">Egypt</strain>
    </source>
</reference>
<feature type="compositionally biased region" description="Polar residues" evidence="1">
    <location>
        <begin position="28"/>
        <end position="51"/>
    </location>
</feature>
<dbReference type="EMBL" id="UZAN01066045">
    <property type="protein sequence ID" value="VDP94091.1"/>
    <property type="molecule type" value="Genomic_DNA"/>
</dbReference>
<evidence type="ECO:0000313" key="3">
    <source>
        <dbReference type="Proteomes" id="UP000272942"/>
    </source>
</evidence>
<protein>
    <submittedName>
        <fullName evidence="2">Uncharacterized protein</fullName>
    </submittedName>
</protein>
<feature type="compositionally biased region" description="Basic and acidic residues" evidence="1">
    <location>
        <begin position="198"/>
        <end position="213"/>
    </location>
</feature>
<name>A0A3P8HI89_9TREM</name>
<proteinExistence type="predicted"/>
<feature type="compositionally biased region" description="Low complexity" evidence="1">
    <location>
        <begin position="104"/>
        <end position="120"/>
    </location>
</feature>
<organism evidence="2 3">
    <name type="scientific">Echinostoma caproni</name>
    <dbReference type="NCBI Taxonomy" id="27848"/>
    <lineage>
        <taxon>Eukaryota</taxon>
        <taxon>Metazoa</taxon>
        <taxon>Spiralia</taxon>
        <taxon>Lophotrochozoa</taxon>
        <taxon>Platyhelminthes</taxon>
        <taxon>Trematoda</taxon>
        <taxon>Digenea</taxon>
        <taxon>Plagiorchiida</taxon>
        <taxon>Echinostomata</taxon>
        <taxon>Echinostomatoidea</taxon>
        <taxon>Echinostomatidae</taxon>
        <taxon>Echinostoma</taxon>
    </lineage>
</organism>
<keyword evidence="3" id="KW-1185">Reference proteome</keyword>
<gene>
    <name evidence="2" type="ORF">ECPE_LOCUS16818</name>
</gene>
<evidence type="ECO:0000313" key="2">
    <source>
        <dbReference type="EMBL" id="VDP94091.1"/>
    </source>
</evidence>